<dbReference type="EMBL" id="JFHC01000020">
    <property type="protein sequence ID" value="KDR42099.1"/>
    <property type="molecule type" value="Genomic_DNA"/>
</dbReference>
<protein>
    <submittedName>
        <fullName evidence="1">Uncharacterized protein</fullName>
    </submittedName>
</protein>
<dbReference type="Proteomes" id="UP000027466">
    <property type="component" value="Unassembled WGS sequence"/>
</dbReference>
<proteinExistence type="predicted"/>
<evidence type="ECO:0000313" key="1">
    <source>
        <dbReference type="EMBL" id="KDR42099.1"/>
    </source>
</evidence>
<gene>
    <name evidence="1" type="ORF">BG61_13260</name>
</gene>
<evidence type="ECO:0000313" key="2">
    <source>
        <dbReference type="Proteomes" id="UP000027466"/>
    </source>
</evidence>
<sequence length="100" mass="10040">MLGVAATLAGCAVAPGYGYPGYGYADTYDAAYPYDYYPGYAPIYGSIGFWGGGGCCHTRYFHGRGHYYGGGFGHGHGGFGHGGSFGRGGGHGGGGGGHGR</sequence>
<name>A0A069PQG1_9BURK</name>
<reference evidence="1 2" key="1">
    <citation type="submission" date="2014-03" db="EMBL/GenBank/DDBJ databases">
        <title>Draft Genome Sequences of Four Burkholderia Strains.</title>
        <authorList>
            <person name="Liu X.Y."/>
            <person name="Li C.X."/>
            <person name="Xu J.H."/>
        </authorList>
    </citation>
    <scope>NUCLEOTIDE SEQUENCE [LARGE SCALE GENOMIC DNA]</scope>
    <source>
        <strain evidence="1 2">DSM 50014</strain>
    </source>
</reference>
<keyword evidence="2" id="KW-1185">Reference proteome</keyword>
<accession>A0A069PQG1</accession>
<dbReference type="AlphaFoldDB" id="A0A069PQG1"/>
<organism evidence="1 2">
    <name type="scientific">Caballeronia glathei</name>
    <dbReference type="NCBI Taxonomy" id="60547"/>
    <lineage>
        <taxon>Bacteria</taxon>
        <taxon>Pseudomonadati</taxon>
        <taxon>Pseudomonadota</taxon>
        <taxon>Betaproteobacteria</taxon>
        <taxon>Burkholderiales</taxon>
        <taxon>Burkholderiaceae</taxon>
        <taxon>Caballeronia</taxon>
    </lineage>
</organism>
<comment type="caution">
    <text evidence="1">The sequence shown here is derived from an EMBL/GenBank/DDBJ whole genome shotgun (WGS) entry which is preliminary data.</text>
</comment>